<gene>
    <name evidence="2" type="ORF">FHL03_05125</name>
</gene>
<dbReference type="EMBL" id="VDFN01000003">
    <property type="protein sequence ID" value="MQS44865.1"/>
    <property type="molecule type" value="Genomic_DNA"/>
</dbReference>
<sequence length="105" mass="11997">MNSLDGIIILYPQYNWGYPAVLKNALDYLYDEWRGKPVSTIVYGSHGGFQAQIALDLVLKGLHMNTLNSTISLSIKTDNFNVDTDLEKYRFNLEAVIHEFENILN</sequence>
<reference evidence="2 3" key="1">
    <citation type="journal article" date="2019" name="Syst. Appl. Microbiol.">
        <title>Polyphasic characterization of two novel Lactobacillus spp. isolated from blown salami packages: Description of Lactobacillus halodurans sp. nov. and Lactobacillus salsicarnum sp. nov.</title>
        <authorList>
            <person name="Schuster J.A."/>
            <person name="Klingl A."/>
            <person name="Vogel R.F."/>
            <person name="Ehrmann M.A."/>
        </authorList>
    </citation>
    <scope>NUCLEOTIDE SEQUENCE [LARGE SCALE GENOMIC DNA]</scope>
    <source>
        <strain evidence="2 3">TMW 1.2098</strain>
    </source>
</reference>
<dbReference type="SUPFAM" id="SSF52218">
    <property type="entry name" value="Flavoproteins"/>
    <property type="match status" value="1"/>
</dbReference>
<evidence type="ECO:0000313" key="2">
    <source>
        <dbReference type="EMBL" id="MQS44865.1"/>
    </source>
</evidence>
<feature type="domain" description="NADPH-dependent FMN reductase-like" evidence="1">
    <location>
        <begin position="1"/>
        <end position="75"/>
    </location>
</feature>
<dbReference type="PANTHER" id="PTHR30543:SF21">
    <property type="entry name" value="NAD(P)H-DEPENDENT FMN REDUCTASE LOT6"/>
    <property type="match status" value="1"/>
</dbReference>
<keyword evidence="3" id="KW-1185">Reference proteome</keyword>
<organism evidence="2 3">
    <name type="scientific">Companilactobacillus mishanensis</name>
    <dbReference type="NCBI Taxonomy" id="2486008"/>
    <lineage>
        <taxon>Bacteria</taxon>
        <taxon>Bacillati</taxon>
        <taxon>Bacillota</taxon>
        <taxon>Bacilli</taxon>
        <taxon>Lactobacillales</taxon>
        <taxon>Lactobacillaceae</taxon>
        <taxon>Companilactobacillus</taxon>
    </lineage>
</organism>
<evidence type="ECO:0000313" key="3">
    <source>
        <dbReference type="Proteomes" id="UP000436655"/>
    </source>
</evidence>
<comment type="caution">
    <text evidence="2">The sequence shown here is derived from an EMBL/GenBank/DDBJ whole genome shotgun (WGS) entry which is preliminary data.</text>
</comment>
<dbReference type="Gene3D" id="3.40.50.360">
    <property type="match status" value="1"/>
</dbReference>
<name>A0ABW9P6H0_9LACO</name>
<accession>A0ABW9P6H0</accession>
<dbReference type="PANTHER" id="PTHR30543">
    <property type="entry name" value="CHROMATE REDUCTASE"/>
    <property type="match status" value="1"/>
</dbReference>
<proteinExistence type="predicted"/>
<dbReference type="InterPro" id="IPR029039">
    <property type="entry name" value="Flavoprotein-like_sf"/>
</dbReference>
<evidence type="ECO:0000259" key="1">
    <source>
        <dbReference type="Pfam" id="PF03358"/>
    </source>
</evidence>
<dbReference type="InterPro" id="IPR005025">
    <property type="entry name" value="FMN_Rdtase-like_dom"/>
</dbReference>
<protein>
    <submittedName>
        <fullName evidence="2">NAD(P)H-dependent oxidoreductase</fullName>
    </submittedName>
</protein>
<dbReference type="Pfam" id="PF03358">
    <property type="entry name" value="FMN_red"/>
    <property type="match status" value="1"/>
</dbReference>
<dbReference type="InterPro" id="IPR050712">
    <property type="entry name" value="NAD(P)H-dep_reductase"/>
</dbReference>
<dbReference type="Proteomes" id="UP000436655">
    <property type="component" value="Unassembled WGS sequence"/>
</dbReference>